<dbReference type="InterPro" id="IPR027417">
    <property type="entry name" value="P-loop_NTPase"/>
</dbReference>
<dbReference type="PANTHER" id="PTHR32046:SF14">
    <property type="match status" value="1"/>
</dbReference>
<organism evidence="2">
    <name type="scientific">Darwinula stevensoni</name>
    <dbReference type="NCBI Taxonomy" id="69355"/>
    <lineage>
        <taxon>Eukaryota</taxon>
        <taxon>Metazoa</taxon>
        <taxon>Ecdysozoa</taxon>
        <taxon>Arthropoda</taxon>
        <taxon>Crustacea</taxon>
        <taxon>Oligostraca</taxon>
        <taxon>Ostracoda</taxon>
        <taxon>Podocopa</taxon>
        <taxon>Podocopida</taxon>
        <taxon>Darwinulocopina</taxon>
        <taxon>Darwinuloidea</taxon>
        <taxon>Darwinulidae</taxon>
        <taxon>Darwinula</taxon>
    </lineage>
</organism>
<evidence type="ECO:0000313" key="3">
    <source>
        <dbReference type="Proteomes" id="UP000677054"/>
    </source>
</evidence>
<dbReference type="Gene3D" id="3.40.50.300">
    <property type="entry name" value="P-loop containing nucleotide triphosphate hydrolases"/>
    <property type="match status" value="1"/>
</dbReference>
<dbReference type="PANTHER" id="PTHR32046">
    <property type="entry name" value="G DOMAIN-CONTAINING PROTEIN"/>
    <property type="match status" value="1"/>
</dbReference>
<protein>
    <recommendedName>
        <fullName evidence="4">AIG1-type G domain-containing protein</fullName>
    </recommendedName>
</protein>
<evidence type="ECO:0000256" key="1">
    <source>
        <dbReference type="SAM" id="MobiDB-lite"/>
    </source>
</evidence>
<sequence>MRKSTLINGMVNYAYGVKREDDFRLMLVTNEGIGRSQAWSQTKWITAYVLHKDEGFALPYTLTLIDTPGFGDTDGIHADKELREQIHEFFLKGGKFGVDQLDGICFVVQAALARLTPSQKYIFDSILSVFGRDVADIIYVLVTFADNTTPPVLNAIKVAGVPYKGDFKFNNSALFPDKQHSKDFERMYWEMGAENYEMFFRKFLETRPVSLTLTKEVMQERKHLETTLQGLQPQILTSLGRLEQVRQEHATLKQHEADILANKNFSYKVKVQKQLKLNLKTGEYVTNCLKCNFTCHYPCTVPNDDRKGDCDVVNYMTGQCMVCPGMCHWRNHVNNQYRFEIVEEEVKKTSKELKAKYKRAAGEKFTVQGVVKELIKEFNQERAKVLDLTKRAHKCLRKLEEIALKPDPLEECTKEFDEEGFDICLFDPDDLWDSREQAREAPYENRTGAEGTRDEEPNRRKSSCLKISFEGSIPEETQSVTPTSSLSVY</sequence>
<name>A0A7R9FSC5_9CRUS</name>
<feature type="region of interest" description="Disordered" evidence="1">
    <location>
        <begin position="438"/>
        <end position="462"/>
    </location>
</feature>
<dbReference type="AlphaFoldDB" id="A0A7R9FSC5"/>
<keyword evidence="3" id="KW-1185">Reference proteome</keyword>
<dbReference type="EMBL" id="LR905250">
    <property type="protein sequence ID" value="CAD7253368.1"/>
    <property type="molecule type" value="Genomic_DNA"/>
</dbReference>
<dbReference type="CDD" id="cd00882">
    <property type="entry name" value="Ras_like_GTPase"/>
    <property type="match status" value="1"/>
</dbReference>
<evidence type="ECO:0000313" key="2">
    <source>
        <dbReference type="EMBL" id="CAD7253368.1"/>
    </source>
</evidence>
<reference evidence="2" key="1">
    <citation type="submission" date="2020-11" db="EMBL/GenBank/DDBJ databases">
        <authorList>
            <person name="Tran Van P."/>
        </authorList>
    </citation>
    <scope>NUCLEOTIDE SEQUENCE</scope>
</reference>
<proteinExistence type="predicted"/>
<dbReference type="EMBL" id="CAJPEV010005733">
    <property type="protein sequence ID" value="CAG0903456.1"/>
    <property type="molecule type" value="Genomic_DNA"/>
</dbReference>
<gene>
    <name evidence="2" type="ORF">DSTB1V02_LOCUS13118</name>
</gene>
<accession>A0A7R9FSC5</accession>
<dbReference type="Proteomes" id="UP000677054">
    <property type="component" value="Unassembled WGS sequence"/>
</dbReference>
<evidence type="ECO:0008006" key="4">
    <source>
        <dbReference type="Google" id="ProtNLM"/>
    </source>
</evidence>
<dbReference type="SUPFAM" id="SSF52540">
    <property type="entry name" value="P-loop containing nucleoside triphosphate hydrolases"/>
    <property type="match status" value="1"/>
</dbReference>
<dbReference type="OrthoDB" id="2386367at2759"/>